<evidence type="ECO:0000313" key="2">
    <source>
        <dbReference type="EMBL" id="MBS3062693.1"/>
    </source>
</evidence>
<name>A0A7J4JEZ7_9ARCH</name>
<reference evidence="1" key="1">
    <citation type="journal article" date="2020" name="bioRxiv">
        <title>A rank-normalized archaeal taxonomy based on genome phylogeny resolves widespread incomplete and uneven classifications.</title>
        <authorList>
            <person name="Rinke C."/>
            <person name="Chuvochina M."/>
            <person name="Mussig A.J."/>
            <person name="Chaumeil P.-A."/>
            <person name="Waite D.W."/>
            <person name="Whitman W.B."/>
            <person name="Parks D.H."/>
            <person name="Hugenholtz P."/>
        </authorList>
    </citation>
    <scope>NUCLEOTIDE SEQUENCE</scope>
    <source>
        <strain evidence="1">UBA10219</strain>
    </source>
</reference>
<accession>A0A7J4JEZ7</accession>
<dbReference type="EMBL" id="JAGVWE010000002">
    <property type="protein sequence ID" value="MBS3062693.1"/>
    <property type="molecule type" value="Genomic_DNA"/>
</dbReference>
<dbReference type="Proteomes" id="UP000564964">
    <property type="component" value="Unassembled WGS sequence"/>
</dbReference>
<reference evidence="2" key="3">
    <citation type="submission" date="2021-05" db="EMBL/GenBank/DDBJ databases">
        <title>Protein family content uncovers lineage relationships and bacterial pathway maintenance mechanisms in DPANN archaea.</title>
        <authorList>
            <person name="Castelle C.J."/>
            <person name="Meheust R."/>
            <person name="Jaffe A.L."/>
            <person name="Seitz K."/>
            <person name="Gong X."/>
            <person name="Baker B.J."/>
            <person name="Banfield J.F."/>
        </authorList>
    </citation>
    <scope>NUCLEOTIDE SEQUENCE</scope>
    <source>
        <strain evidence="2">RIFCSPLOWO2_01_FULL_58_19</strain>
    </source>
</reference>
<reference evidence="2" key="2">
    <citation type="submission" date="2021-03" db="EMBL/GenBank/DDBJ databases">
        <authorList>
            <person name="Jaffe A."/>
        </authorList>
    </citation>
    <scope>NUCLEOTIDE SEQUENCE</scope>
    <source>
        <strain evidence="2">RIFCSPLOWO2_01_FULL_58_19</strain>
    </source>
</reference>
<organism evidence="1 3">
    <name type="scientific">Candidatus Iainarchaeum sp</name>
    <dbReference type="NCBI Taxonomy" id="3101447"/>
    <lineage>
        <taxon>Archaea</taxon>
        <taxon>Candidatus Iainarchaeota</taxon>
        <taxon>Candidatus Iainarchaeia</taxon>
        <taxon>Candidatus Iainarchaeales</taxon>
        <taxon>Candidatus Iainarchaeaceae</taxon>
        <taxon>Candidatus Iainarchaeum</taxon>
    </lineage>
</organism>
<dbReference type="AlphaFoldDB" id="A0A7J4JEZ7"/>
<protein>
    <submittedName>
        <fullName evidence="1">Uncharacterized protein</fullName>
    </submittedName>
</protein>
<comment type="caution">
    <text evidence="1">The sequence shown here is derived from an EMBL/GenBank/DDBJ whole genome shotgun (WGS) entry which is preliminary data.</text>
</comment>
<dbReference type="Proteomes" id="UP000678237">
    <property type="component" value="Unassembled WGS sequence"/>
</dbReference>
<sequence length="158" mass="18413">MRLVRFVHSLLTRLGLQQPATPIVTGSDSIYAGESARPVTVSEQPPTIVNLWDYLAFKENTQAQHIVAVLGFEEWIPMEELCRRIIEVFAVEYENDRSLYPYVKTLVDAGLLETIRTERKQKWRKRALFFRLLKKRQDREETETILLEARPTPVKAMP</sequence>
<proteinExistence type="predicted"/>
<evidence type="ECO:0000313" key="1">
    <source>
        <dbReference type="EMBL" id="HIH15884.1"/>
    </source>
</evidence>
<evidence type="ECO:0000313" key="3">
    <source>
        <dbReference type="Proteomes" id="UP000564964"/>
    </source>
</evidence>
<dbReference type="EMBL" id="DUGH01000013">
    <property type="protein sequence ID" value="HIH15884.1"/>
    <property type="molecule type" value="Genomic_DNA"/>
</dbReference>
<gene>
    <name evidence="1" type="ORF">HA252_00580</name>
    <name evidence="2" type="ORF">J4203_02385</name>
</gene>